<dbReference type="EMBL" id="KQ770716">
    <property type="protein sequence ID" value="OAD52612.1"/>
    <property type="molecule type" value="Genomic_DNA"/>
</dbReference>
<evidence type="ECO:0000313" key="2">
    <source>
        <dbReference type="EMBL" id="OAD52612.1"/>
    </source>
</evidence>
<sequence length="167" mass="19495">MTDEENKEEPDREEDKEGGEGRPKLLLNLFSSRFIRQLRKSNRNRGFQTGPVLVDRFNQTLDKEAKITTIDEFNLSFRMEVIASPLYEYGVWLRVWGLLLFDVSVSRIKRWWSSIGIDSKLYKLQTLDIKFQILDSKSQASEVTPPIFKLQTPNTTNVRLQASDHRS</sequence>
<dbReference type="Proteomes" id="UP000250275">
    <property type="component" value="Unassembled WGS sequence"/>
</dbReference>
<evidence type="ECO:0000313" key="3">
    <source>
        <dbReference type="Proteomes" id="UP000250275"/>
    </source>
</evidence>
<feature type="compositionally biased region" description="Basic and acidic residues" evidence="1">
    <location>
        <begin position="9"/>
        <end position="22"/>
    </location>
</feature>
<feature type="region of interest" description="Disordered" evidence="1">
    <location>
        <begin position="1"/>
        <end position="22"/>
    </location>
</feature>
<name>A0A310SGR6_9HYME</name>
<gene>
    <name evidence="2" type="ORF">WN48_00632</name>
</gene>
<proteinExistence type="predicted"/>
<organism evidence="2 3">
    <name type="scientific">Eufriesea mexicana</name>
    <dbReference type="NCBI Taxonomy" id="516756"/>
    <lineage>
        <taxon>Eukaryota</taxon>
        <taxon>Metazoa</taxon>
        <taxon>Ecdysozoa</taxon>
        <taxon>Arthropoda</taxon>
        <taxon>Hexapoda</taxon>
        <taxon>Insecta</taxon>
        <taxon>Pterygota</taxon>
        <taxon>Neoptera</taxon>
        <taxon>Endopterygota</taxon>
        <taxon>Hymenoptera</taxon>
        <taxon>Apocrita</taxon>
        <taxon>Aculeata</taxon>
        <taxon>Apoidea</taxon>
        <taxon>Anthophila</taxon>
        <taxon>Apidae</taxon>
        <taxon>Eufriesea</taxon>
    </lineage>
</organism>
<dbReference type="AlphaFoldDB" id="A0A310SGR6"/>
<accession>A0A310SGR6</accession>
<reference evidence="2 3" key="1">
    <citation type="submission" date="2015-07" db="EMBL/GenBank/DDBJ databases">
        <title>The genome of Eufriesea mexicana.</title>
        <authorList>
            <person name="Pan H."/>
            <person name="Kapheim K."/>
        </authorList>
    </citation>
    <scope>NUCLEOTIDE SEQUENCE [LARGE SCALE GENOMIC DNA]</scope>
    <source>
        <strain evidence="2">0111107269</strain>
        <tissue evidence="2">Whole body</tissue>
    </source>
</reference>
<evidence type="ECO:0000256" key="1">
    <source>
        <dbReference type="SAM" id="MobiDB-lite"/>
    </source>
</evidence>
<protein>
    <submittedName>
        <fullName evidence="2">Uncharacterized protein</fullName>
    </submittedName>
</protein>
<keyword evidence="3" id="KW-1185">Reference proteome</keyword>